<gene>
    <name evidence="1" type="ORF">EV186_103606</name>
</gene>
<dbReference type="EMBL" id="SNXZ01000003">
    <property type="protein sequence ID" value="TDP97642.1"/>
    <property type="molecule type" value="Genomic_DNA"/>
</dbReference>
<evidence type="ECO:0000313" key="2">
    <source>
        <dbReference type="Proteomes" id="UP000295444"/>
    </source>
</evidence>
<dbReference type="Proteomes" id="UP000295444">
    <property type="component" value="Unassembled WGS sequence"/>
</dbReference>
<sequence>MADLADLISMASAQTPGVAQGAQPIGYRQGLIVQYNPQTGENVVRVAGVDLVNLPTLVQGYGTVLRVGMPVGVLIVGSQMVILGRLAIPDGVNNVNVPFVTYAQSQATNFAVGTTAADVVSVQFQVPDWANSVNFGMGSSGYVFNSATLVRRIQFQITVNGGLVAGENIFTAKPATSRPWCTRSRTR</sequence>
<proteinExistence type="predicted"/>
<evidence type="ECO:0000313" key="1">
    <source>
        <dbReference type="EMBL" id="TDP97642.1"/>
    </source>
</evidence>
<reference evidence="1 2" key="1">
    <citation type="submission" date="2019-03" db="EMBL/GenBank/DDBJ databases">
        <title>Genomic Encyclopedia of Type Strains, Phase IV (KMG-IV): sequencing the most valuable type-strain genomes for metagenomic binning, comparative biology and taxonomic classification.</title>
        <authorList>
            <person name="Goeker M."/>
        </authorList>
    </citation>
    <scope>NUCLEOTIDE SEQUENCE [LARGE SCALE GENOMIC DNA]</scope>
    <source>
        <strain evidence="1 2">DSM 45361</strain>
    </source>
</reference>
<organism evidence="1 2">
    <name type="scientific">Labedaea rhizosphaerae</name>
    <dbReference type="NCBI Taxonomy" id="598644"/>
    <lineage>
        <taxon>Bacteria</taxon>
        <taxon>Bacillati</taxon>
        <taxon>Actinomycetota</taxon>
        <taxon>Actinomycetes</taxon>
        <taxon>Pseudonocardiales</taxon>
        <taxon>Pseudonocardiaceae</taxon>
        <taxon>Labedaea</taxon>
    </lineage>
</organism>
<comment type="caution">
    <text evidence="1">The sequence shown here is derived from an EMBL/GenBank/DDBJ whole genome shotgun (WGS) entry which is preliminary data.</text>
</comment>
<name>A0A4R6SCG8_LABRH</name>
<accession>A0A4R6SCG8</accession>
<protein>
    <submittedName>
        <fullName evidence="1">Uncharacterized protein</fullName>
    </submittedName>
</protein>
<dbReference type="AlphaFoldDB" id="A0A4R6SCG8"/>
<keyword evidence="2" id="KW-1185">Reference proteome</keyword>